<dbReference type="InterPro" id="IPR025660">
    <property type="entry name" value="Pept_his_AS"/>
</dbReference>
<comment type="similarity">
    <text evidence="1">Belongs to the peptidase C1 family.</text>
</comment>
<dbReference type="CDD" id="cd02248">
    <property type="entry name" value="Peptidase_C1A"/>
    <property type="match status" value="1"/>
</dbReference>
<dbReference type="GO" id="GO:0008234">
    <property type="term" value="F:cysteine-type peptidase activity"/>
    <property type="evidence" value="ECO:0007669"/>
    <property type="project" value="InterPro"/>
</dbReference>
<evidence type="ECO:0000256" key="5">
    <source>
        <dbReference type="SAM" id="Phobius"/>
    </source>
</evidence>
<dbReference type="PRINTS" id="PR00705">
    <property type="entry name" value="PAPAIN"/>
</dbReference>
<feature type="compositionally biased region" description="Low complexity" evidence="4">
    <location>
        <begin position="334"/>
        <end position="352"/>
    </location>
</feature>
<dbReference type="InterPro" id="IPR000169">
    <property type="entry name" value="Pept_cys_AS"/>
</dbReference>
<accession>A0A7S4RZW8</accession>
<feature type="compositionally biased region" description="Polar residues" evidence="4">
    <location>
        <begin position="323"/>
        <end position="333"/>
    </location>
</feature>
<keyword evidence="5" id="KW-0472">Membrane</keyword>
<feature type="region of interest" description="Disordered" evidence="4">
    <location>
        <begin position="311"/>
        <end position="354"/>
    </location>
</feature>
<organism evidence="7">
    <name type="scientific">Ditylum brightwellii</name>
    <dbReference type="NCBI Taxonomy" id="49249"/>
    <lineage>
        <taxon>Eukaryota</taxon>
        <taxon>Sar</taxon>
        <taxon>Stramenopiles</taxon>
        <taxon>Ochrophyta</taxon>
        <taxon>Bacillariophyta</taxon>
        <taxon>Mediophyceae</taxon>
        <taxon>Lithodesmiophycidae</taxon>
        <taxon>Lithodesmiales</taxon>
        <taxon>Lithodesmiaceae</taxon>
        <taxon>Ditylum</taxon>
    </lineage>
</organism>
<dbReference type="PROSITE" id="PS00639">
    <property type="entry name" value="THIOL_PROTEASE_HIS"/>
    <property type="match status" value="1"/>
</dbReference>
<dbReference type="Gene3D" id="3.90.70.10">
    <property type="entry name" value="Cysteine proteinases"/>
    <property type="match status" value="2"/>
</dbReference>
<evidence type="ECO:0000313" key="7">
    <source>
        <dbReference type="EMBL" id="CAE4630233.1"/>
    </source>
</evidence>
<feature type="transmembrane region" description="Helical" evidence="5">
    <location>
        <begin position="658"/>
        <end position="677"/>
    </location>
</feature>
<name>A0A7S4RZW8_9STRA</name>
<dbReference type="EMBL" id="HBNS01034509">
    <property type="protein sequence ID" value="CAE4630233.1"/>
    <property type="molecule type" value="Transcribed_RNA"/>
</dbReference>
<reference evidence="7" key="1">
    <citation type="submission" date="2021-01" db="EMBL/GenBank/DDBJ databases">
        <authorList>
            <person name="Corre E."/>
            <person name="Pelletier E."/>
            <person name="Niang G."/>
            <person name="Scheremetjew M."/>
            <person name="Finn R."/>
            <person name="Kale V."/>
            <person name="Holt S."/>
            <person name="Cochrane G."/>
            <person name="Meng A."/>
            <person name="Brown T."/>
            <person name="Cohen L."/>
        </authorList>
    </citation>
    <scope>NUCLEOTIDE SEQUENCE</scope>
    <source>
        <strain evidence="7">GSO104</strain>
    </source>
</reference>
<dbReference type="Pfam" id="PF08246">
    <property type="entry name" value="Inhibitor_I29"/>
    <property type="match status" value="1"/>
</dbReference>
<dbReference type="PANTHER" id="PTHR12411">
    <property type="entry name" value="CYSTEINE PROTEASE FAMILY C1-RELATED"/>
    <property type="match status" value="1"/>
</dbReference>
<evidence type="ECO:0000256" key="4">
    <source>
        <dbReference type="SAM" id="MobiDB-lite"/>
    </source>
</evidence>
<dbReference type="SMART" id="SM00645">
    <property type="entry name" value="Pept_C1"/>
    <property type="match status" value="1"/>
</dbReference>
<dbReference type="InterPro" id="IPR025661">
    <property type="entry name" value="Pept_asp_AS"/>
</dbReference>
<feature type="domain" description="Peptidase C1A papain C-terminal" evidence="6">
    <location>
        <begin position="257"/>
        <end position="562"/>
    </location>
</feature>
<feature type="region of interest" description="Disordered" evidence="4">
    <location>
        <begin position="239"/>
        <end position="259"/>
    </location>
</feature>
<dbReference type="Gene3D" id="1.10.287.2250">
    <property type="match status" value="1"/>
</dbReference>
<dbReference type="AlphaFoldDB" id="A0A7S4RZW8"/>
<evidence type="ECO:0000256" key="2">
    <source>
        <dbReference type="ARBA" id="ARBA00023145"/>
    </source>
</evidence>
<dbReference type="GO" id="GO:0006508">
    <property type="term" value="P:proteolysis"/>
    <property type="evidence" value="ECO:0007669"/>
    <property type="project" value="InterPro"/>
</dbReference>
<dbReference type="InterPro" id="IPR013201">
    <property type="entry name" value="Prot_inhib_I29"/>
</dbReference>
<evidence type="ECO:0000256" key="3">
    <source>
        <dbReference type="ARBA" id="ARBA00023157"/>
    </source>
</evidence>
<sequence length="718" mass="79113">MTETKFQYNESLLNSCAIAFAASASSNSPQSLREEESCKALYRSYLEHYNQIDRDAEEETERYMRFVENVSFVWNHNQQKEKKHYVTLNRFSDKLDYELPLMKQTIADQEGEEGVIEDILYEYGALHETLWQNSISATEIWGTATTTNIIEKENNFVLVDKYDSNGLPSLPPFVKLSNKQDILHAASGIMMTGIRQRQHDNDRNNSLFQSMFLRHSLNNKNHQHSDIKSAKMDYWGAGSEDGGDCEDDDNEEGCDDFDTYLDWSTEHNPDGVPIVQDVMDQGTCGACWAIAATGTVEASAARTAGRDAFVNYSSSPRAPPLGPSSTISPNNPASTTDSDQNSNNSNGSNGDGAEFVVPQYEDEIMNHNAILAAQEAELEALGIAHLSVQELLDCDTNFDQGCTGGNPLLAFFFIRRYGLTAAEAYPYVGKMQLCQVEKVSHPVATVQNWGILTPNHEDNMELVLRYLGPIAVGVYGGDPSFLSYQGGVFDSDTCTQDADHAMLIVGYGEEVDDNGETIKYWIARNSWGEGWGEKGYVRMKRGSGKKGNGGLCGVARSPSVALGGELLVRRGKGGKLEALGRAHTTTSTASKSSGKKIKNSFCESSHETWVVLSEGSKAEVGAKSITSGGSNLWEGLRNEYCAAVGYLDNSGDARSNDALIAFGSIFLAFSLLSLWVFKRGSHQTHPQQHTRNNSRDQNVAGERLRLLENSQNVRYDLS</sequence>
<keyword evidence="2" id="KW-0865">Zymogen</keyword>
<dbReference type="InterPro" id="IPR000668">
    <property type="entry name" value="Peptidase_C1A_C"/>
</dbReference>
<keyword evidence="5" id="KW-0812">Transmembrane</keyword>
<gene>
    <name evidence="7" type="ORF">DBRI00130_LOCUS26993</name>
</gene>
<protein>
    <recommendedName>
        <fullName evidence="6">Peptidase C1A papain C-terminal domain-containing protein</fullName>
    </recommendedName>
</protein>
<evidence type="ECO:0000256" key="1">
    <source>
        <dbReference type="ARBA" id="ARBA00008455"/>
    </source>
</evidence>
<dbReference type="PROSITE" id="PS00640">
    <property type="entry name" value="THIOL_PROTEASE_ASN"/>
    <property type="match status" value="1"/>
</dbReference>
<feature type="compositionally biased region" description="Acidic residues" evidence="4">
    <location>
        <begin position="241"/>
        <end position="259"/>
    </location>
</feature>
<keyword evidence="3" id="KW-1015">Disulfide bond</keyword>
<dbReference type="SUPFAM" id="SSF54001">
    <property type="entry name" value="Cysteine proteinases"/>
    <property type="match status" value="2"/>
</dbReference>
<evidence type="ECO:0000259" key="6">
    <source>
        <dbReference type="SMART" id="SM00645"/>
    </source>
</evidence>
<proteinExistence type="inferred from homology"/>
<dbReference type="InterPro" id="IPR038765">
    <property type="entry name" value="Papain-like_cys_pep_sf"/>
</dbReference>
<dbReference type="PROSITE" id="PS00139">
    <property type="entry name" value="THIOL_PROTEASE_CYS"/>
    <property type="match status" value="1"/>
</dbReference>
<dbReference type="InterPro" id="IPR013128">
    <property type="entry name" value="Peptidase_C1A"/>
</dbReference>
<keyword evidence="5" id="KW-1133">Transmembrane helix</keyword>
<dbReference type="Pfam" id="PF00112">
    <property type="entry name" value="Peptidase_C1"/>
    <property type="match status" value="2"/>
</dbReference>
<dbReference type="InterPro" id="IPR039417">
    <property type="entry name" value="Peptidase_C1A_papain-like"/>
</dbReference>